<evidence type="ECO:0000256" key="7">
    <source>
        <dbReference type="ARBA" id="ARBA00022989"/>
    </source>
</evidence>
<evidence type="ECO:0000256" key="2">
    <source>
        <dbReference type="ARBA" id="ARBA00004141"/>
    </source>
</evidence>
<evidence type="ECO:0000256" key="9">
    <source>
        <dbReference type="ARBA" id="ARBA00023004"/>
    </source>
</evidence>
<gene>
    <name evidence="13" type="ORF">V6N12_021965</name>
</gene>
<evidence type="ECO:0000256" key="10">
    <source>
        <dbReference type="ARBA" id="ARBA00023136"/>
    </source>
</evidence>
<keyword evidence="9" id="KW-0408">Iron</keyword>
<keyword evidence="6" id="KW-0479">Metal-binding</keyword>
<evidence type="ECO:0000256" key="11">
    <source>
        <dbReference type="ARBA" id="ARBA00024284"/>
    </source>
</evidence>
<name>A0ABR2FTE0_9ROSI</name>
<dbReference type="PANTHER" id="PTHR22966:SF29">
    <property type="entry name" value="PLANT CYSTEINE OXIDASE 3"/>
    <property type="match status" value="1"/>
</dbReference>
<comment type="similarity">
    <text evidence="3">Belongs to the cysteine dioxygenase family.</text>
</comment>
<keyword evidence="8" id="KW-0560">Oxidoreductase</keyword>
<feature type="transmembrane region" description="Helical" evidence="12">
    <location>
        <begin position="525"/>
        <end position="544"/>
    </location>
</feature>
<feature type="transmembrane region" description="Helical" evidence="12">
    <location>
        <begin position="350"/>
        <end position="371"/>
    </location>
</feature>
<dbReference type="Pfam" id="PF07847">
    <property type="entry name" value="PCO_ADO"/>
    <property type="match status" value="1"/>
</dbReference>
<keyword evidence="7 12" id="KW-1133">Transmembrane helix</keyword>
<dbReference type="InterPro" id="IPR014710">
    <property type="entry name" value="RmlC-like_jellyroll"/>
</dbReference>
<comment type="subcellular location">
    <subcellularLocation>
        <location evidence="2">Membrane</location>
        <topology evidence="2">Multi-pass membrane protein</topology>
    </subcellularLocation>
</comment>
<keyword evidence="14" id="KW-1185">Reference proteome</keyword>
<dbReference type="SUPFAM" id="SSF51182">
    <property type="entry name" value="RmlC-like cupins"/>
    <property type="match status" value="1"/>
</dbReference>
<dbReference type="Gene3D" id="2.60.120.10">
    <property type="entry name" value="Jelly Rolls"/>
    <property type="match status" value="1"/>
</dbReference>
<evidence type="ECO:0000256" key="12">
    <source>
        <dbReference type="SAM" id="Phobius"/>
    </source>
</evidence>
<dbReference type="InterPro" id="IPR018499">
    <property type="entry name" value="Tetraspanin/Peripherin"/>
</dbReference>
<sequence length="550" mass="61227">MFLEIQKVTDKAMVFLQQKALSALYIPKQKLHMAMDNANSPKVQLLYDLCKSTFTPSGFASAPSQPVHKLCSLLDTIVPADVELKEESPDDDRGHGFFGLNRVARWAQPITYLDIHECDSFTVLYAPFRCIHVHKMCIFSFPTSAVIPLHDHPGMTVFSKVLYGSMHVKAYDWVEPTCIKESQEPGCPQVKLARLVTDKVLTAPCGTSVLYPKSGGNLHCFTAVTTCAVLDVLAPPYREDLGRKCTYYVDYPYSTFGNGTQISSGKEEEYAWLAEIETPDDLYMQSGLVNSALLSLGISLIISGAYLSLKSGLDCEKVLTAPFLVMGSLLIFVSLIGLMGTACSSSFCMFVYLTLMSFLIVGVFFFTSFVMSITNKHVGQSLDDSDKVVQPKTPLDFSNWLHNKVYDQHNWKKIKTCFIDTGVCTDHDGYSLDANFYLLVHLNESFPAIVNDSLPTLKTECCKPPDVCGFTKKNETFWEIPEKGPSANSNDEDCQRWSNEVSKLCFDCHACKGGVINDLKKEWRLLALLSMVLLLLLVFIYVLGCCAFGC</sequence>
<evidence type="ECO:0000256" key="5">
    <source>
        <dbReference type="ARBA" id="ARBA00022692"/>
    </source>
</evidence>
<accession>A0ABR2FTE0</accession>
<evidence type="ECO:0000256" key="3">
    <source>
        <dbReference type="ARBA" id="ARBA00006622"/>
    </source>
</evidence>
<dbReference type="Proteomes" id="UP001472677">
    <property type="component" value="Unassembled WGS sequence"/>
</dbReference>
<dbReference type="InterPro" id="IPR011051">
    <property type="entry name" value="RmlC_Cupin_sf"/>
</dbReference>
<evidence type="ECO:0000256" key="8">
    <source>
        <dbReference type="ARBA" id="ARBA00023002"/>
    </source>
</evidence>
<comment type="cofactor">
    <cofactor evidence="1">
        <name>Fe(2+)</name>
        <dbReference type="ChEBI" id="CHEBI:29033"/>
    </cofactor>
</comment>
<evidence type="ECO:0000256" key="6">
    <source>
        <dbReference type="ARBA" id="ARBA00022723"/>
    </source>
</evidence>
<feature type="transmembrane region" description="Helical" evidence="12">
    <location>
        <begin position="288"/>
        <end position="307"/>
    </location>
</feature>
<comment type="catalytic activity">
    <reaction evidence="11">
        <text>L-cysteine + O2 = 3-sulfino-L-alanine + H(+)</text>
        <dbReference type="Rhea" id="RHEA:20441"/>
        <dbReference type="ChEBI" id="CHEBI:15378"/>
        <dbReference type="ChEBI" id="CHEBI:15379"/>
        <dbReference type="ChEBI" id="CHEBI:35235"/>
        <dbReference type="ChEBI" id="CHEBI:61085"/>
        <dbReference type="EC" id="1.13.11.20"/>
    </reaction>
    <physiologicalReaction direction="left-to-right" evidence="11">
        <dbReference type="Rhea" id="RHEA:20442"/>
    </physiologicalReaction>
</comment>
<protein>
    <recommendedName>
        <fullName evidence="4">cysteine dioxygenase</fullName>
        <ecNumber evidence="4">1.13.11.20</ecNumber>
    </recommendedName>
</protein>
<dbReference type="InterPro" id="IPR012864">
    <property type="entry name" value="PCO/ADO"/>
</dbReference>
<dbReference type="CDD" id="cd20289">
    <property type="entry name" value="cupin_ADO"/>
    <property type="match status" value="1"/>
</dbReference>
<evidence type="ECO:0000313" key="14">
    <source>
        <dbReference type="Proteomes" id="UP001472677"/>
    </source>
</evidence>
<dbReference type="Pfam" id="PF00335">
    <property type="entry name" value="Tetraspanin"/>
    <property type="match status" value="1"/>
</dbReference>
<dbReference type="PANTHER" id="PTHR22966">
    <property type="entry name" value="2-AMINOETHANETHIOL DIOXYGENASE"/>
    <property type="match status" value="1"/>
</dbReference>
<evidence type="ECO:0000256" key="1">
    <source>
        <dbReference type="ARBA" id="ARBA00001954"/>
    </source>
</evidence>
<keyword evidence="5 12" id="KW-0812">Transmembrane</keyword>
<reference evidence="13 14" key="1">
    <citation type="journal article" date="2024" name="G3 (Bethesda)">
        <title>Genome assembly of Hibiscus sabdariffa L. provides insights into metabolisms of medicinal natural products.</title>
        <authorList>
            <person name="Kim T."/>
        </authorList>
    </citation>
    <scope>NUCLEOTIDE SEQUENCE [LARGE SCALE GENOMIC DNA]</scope>
    <source>
        <strain evidence="13">TK-2024</strain>
        <tissue evidence="13">Old leaves</tissue>
    </source>
</reference>
<comment type="caution">
    <text evidence="13">The sequence shown here is derived from an EMBL/GenBank/DDBJ whole genome shotgun (WGS) entry which is preliminary data.</text>
</comment>
<proteinExistence type="inferred from homology"/>
<evidence type="ECO:0000313" key="13">
    <source>
        <dbReference type="EMBL" id="KAK8587477.1"/>
    </source>
</evidence>
<dbReference type="EC" id="1.13.11.20" evidence="4"/>
<keyword evidence="10 12" id="KW-0472">Membrane</keyword>
<dbReference type="EMBL" id="JBBPBM010000004">
    <property type="protein sequence ID" value="KAK8587477.1"/>
    <property type="molecule type" value="Genomic_DNA"/>
</dbReference>
<feature type="transmembrane region" description="Helical" evidence="12">
    <location>
        <begin position="319"/>
        <end position="338"/>
    </location>
</feature>
<organism evidence="13 14">
    <name type="scientific">Hibiscus sabdariffa</name>
    <name type="common">roselle</name>
    <dbReference type="NCBI Taxonomy" id="183260"/>
    <lineage>
        <taxon>Eukaryota</taxon>
        <taxon>Viridiplantae</taxon>
        <taxon>Streptophyta</taxon>
        <taxon>Embryophyta</taxon>
        <taxon>Tracheophyta</taxon>
        <taxon>Spermatophyta</taxon>
        <taxon>Magnoliopsida</taxon>
        <taxon>eudicotyledons</taxon>
        <taxon>Gunneridae</taxon>
        <taxon>Pentapetalae</taxon>
        <taxon>rosids</taxon>
        <taxon>malvids</taxon>
        <taxon>Malvales</taxon>
        <taxon>Malvaceae</taxon>
        <taxon>Malvoideae</taxon>
        <taxon>Hibiscus</taxon>
    </lineage>
</organism>
<evidence type="ECO:0000256" key="4">
    <source>
        <dbReference type="ARBA" id="ARBA00013133"/>
    </source>
</evidence>